<feature type="transmembrane region" description="Helical" evidence="1">
    <location>
        <begin position="40"/>
        <end position="60"/>
    </location>
</feature>
<name>E6KYA7_9PAST</name>
<dbReference type="AlphaFoldDB" id="E6KYA7"/>
<gene>
    <name evidence="2" type="ORF">HMPREF9064_1139</name>
</gene>
<comment type="caution">
    <text evidence="2">The sequence shown here is derived from an EMBL/GenBank/DDBJ whole genome shotgun (WGS) entry which is preliminary data.</text>
</comment>
<reference evidence="2 3" key="1">
    <citation type="submission" date="2010-12" db="EMBL/GenBank/DDBJ databases">
        <authorList>
            <person name="Muzny D."/>
            <person name="Qin X."/>
            <person name="Deng J."/>
            <person name="Jiang H."/>
            <person name="Liu Y."/>
            <person name="Qu J."/>
            <person name="Song X.-Z."/>
            <person name="Zhang L."/>
            <person name="Thornton R."/>
            <person name="Coyle M."/>
            <person name="Francisco L."/>
            <person name="Jackson L."/>
            <person name="Javaid M."/>
            <person name="Korchina V."/>
            <person name="Kovar C."/>
            <person name="Mata R."/>
            <person name="Mathew T."/>
            <person name="Ngo R."/>
            <person name="Nguyen L."/>
            <person name="Nguyen N."/>
            <person name="Okwuonu G."/>
            <person name="Ongeri F."/>
            <person name="Pham C."/>
            <person name="Simmons D."/>
            <person name="Wilczek-Boney K."/>
            <person name="Hale W."/>
            <person name="Jakkamsetti A."/>
            <person name="Pham P."/>
            <person name="Ruth R."/>
            <person name="San Lucas F."/>
            <person name="Warren J."/>
            <person name="Zhang J."/>
            <person name="Zhao Z."/>
            <person name="Zhou C."/>
            <person name="Zhu D."/>
            <person name="Lee S."/>
            <person name="Bess C."/>
            <person name="Blankenburg K."/>
            <person name="Forbes L."/>
            <person name="Fu Q."/>
            <person name="Gubbala S."/>
            <person name="Hirani K."/>
            <person name="Jayaseelan J.C."/>
            <person name="Lara F."/>
            <person name="Munidasa M."/>
            <person name="Palculict T."/>
            <person name="Patil S."/>
            <person name="Pu L.-L."/>
            <person name="Saada N."/>
            <person name="Tang L."/>
            <person name="Weissenberger G."/>
            <person name="Zhu Y."/>
            <person name="Hemphill L."/>
            <person name="Shang Y."/>
            <person name="Youmans B."/>
            <person name="Ayvaz T."/>
            <person name="Ross M."/>
            <person name="Santibanez J."/>
            <person name="Aqrawi P."/>
            <person name="Gross S."/>
            <person name="Joshi V."/>
            <person name="Fowler G."/>
            <person name="Nazareth L."/>
            <person name="Reid J."/>
            <person name="Worley K."/>
            <person name="Petrosino J."/>
            <person name="Highlander S."/>
            <person name="Gibbs R."/>
        </authorList>
    </citation>
    <scope>NUCLEOTIDE SEQUENCE [LARGE SCALE GENOMIC DNA]</scope>
    <source>
        <strain evidence="2 3">ATCC 33393</strain>
    </source>
</reference>
<sequence>MNALYIIKWFAKAFGVFVILPFAALYFMGVLSTGFFSWGGLPYVVIIAAVSIMFGVIEYFKKPIR</sequence>
<accession>E6KYA7</accession>
<evidence type="ECO:0000313" key="3">
    <source>
        <dbReference type="Proteomes" id="UP000032871"/>
    </source>
</evidence>
<dbReference type="Proteomes" id="UP000032871">
    <property type="component" value="Unassembled WGS sequence"/>
</dbReference>
<keyword evidence="1" id="KW-0812">Transmembrane</keyword>
<keyword evidence="1" id="KW-1133">Transmembrane helix</keyword>
<feature type="transmembrane region" description="Helical" evidence="1">
    <location>
        <begin position="9"/>
        <end position="28"/>
    </location>
</feature>
<keyword evidence="3" id="KW-1185">Reference proteome</keyword>
<dbReference type="HOGENOM" id="CLU_2839933_0_0_6"/>
<keyword evidence="1" id="KW-0472">Membrane</keyword>
<evidence type="ECO:0000313" key="2">
    <source>
        <dbReference type="EMBL" id="EFU67461.1"/>
    </source>
</evidence>
<organism evidence="2 3">
    <name type="scientific">Aggregatibacter segnis ATCC 33393</name>
    <dbReference type="NCBI Taxonomy" id="888057"/>
    <lineage>
        <taxon>Bacteria</taxon>
        <taxon>Pseudomonadati</taxon>
        <taxon>Pseudomonadota</taxon>
        <taxon>Gammaproteobacteria</taxon>
        <taxon>Pasteurellales</taxon>
        <taxon>Pasteurellaceae</taxon>
        <taxon>Aggregatibacter</taxon>
    </lineage>
</organism>
<proteinExistence type="predicted"/>
<dbReference type="RefSeq" id="WP_006718602.1">
    <property type="nucleotide sequence ID" value="NZ_GL622200.1"/>
</dbReference>
<protein>
    <submittedName>
        <fullName evidence="2">Uncharacterized protein</fullName>
    </submittedName>
</protein>
<evidence type="ECO:0000256" key="1">
    <source>
        <dbReference type="SAM" id="Phobius"/>
    </source>
</evidence>
<dbReference type="EMBL" id="AEPS01000007">
    <property type="protein sequence ID" value="EFU67461.1"/>
    <property type="molecule type" value="Genomic_DNA"/>
</dbReference>
<dbReference type="GeneID" id="60800540"/>